<proteinExistence type="predicted"/>
<dbReference type="Proteomes" id="UP000266841">
    <property type="component" value="Unassembled WGS sequence"/>
</dbReference>
<reference evidence="2 3" key="1">
    <citation type="journal article" date="2012" name="Genome Biol.">
        <title>Genome and low-iron response of an oceanic diatom adapted to chronic iron limitation.</title>
        <authorList>
            <person name="Lommer M."/>
            <person name="Specht M."/>
            <person name="Roy A.S."/>
            <person name="Kraemer L."/>
            <person name="Andreson R."/>
            <person name="Gutowska M.A."/>
            <person name="Wolf J."/>
            <person name="Bergner S.V."/>
            <person name="Schilhabel M.B."/>
            <person name="Klostermeier U.C."/>
            <person name="Beiko R.G."/>
            <person name="Rosenstiel P."/>
            <person name="Hippler M."/>
            <person name="Laroche J."/>
        </authorList>
    </citation>
    <scope>NUCLEOTIDE SEQUENCE [LARGE SCALE GENOMIC DNA]</scope>
    <source>
        <strain evidence="2 3">CCMP1005</strain>
    </source>
</reference>
<organism evidence="2 3">
    <name type="scientific">Thalassiosira oceanica</name>
    <name type="common">Marine diatom</name>
    <dbReference type="NCBI Taxonomy" id="159749"/>
    <lineage>
        <taxon>Eukaryota</taxon>
        <taxon>Sar</taxon>
        <taxon>Stramenopiles</taxon>
        <taxon>Ochrophyta</taxon>
        <taxon>Bacillariophyta</taxon>
        <taxon>Coscinodiscophyceae</taxon>
        <taxon>Thalassiosirophycidae</taxon>
        <taxon>Thalassiosirales</taxon>
        <taxon>Thalassiosiraceae</taxon>
        <taxon>Thalassiosira</taxon>
    </lineage>
</organism>
<keyword evidence="3" id="KW-1185">Reference proteome</keyword>
<evidence type="ECO:0000313" key="3">
    <source>
        <dbReference type="Proteomes" id="UP000266841"/>
    </source>
</evidence>
<protein>
    <submittedName>
        <fullName evidence="2">Uncharacterized protein</fullName>
    </submittedName>
</protein>
<name>K0RPV4_THAOC</name>
<evidence type="ECO:0000313" key="2">
    <source>
        <dbReference type="EMBL" id="EJK50931.1"/>
    </source>
</evidence>
<evidence type="ECO:0000256" key="1">
    <source>
        <dbReference type="SAM" id="MobiDB-lite"/>
    </source>
</evidence>
<gene>
    <name evidence="2" type="ORF">THAOC_29955</name>
</gene>
<comment type="caution">
    <text evidence="2">The sequence shown here is derived from an EMBL/GenBank/DDBJ whole genome shotgun (WGS) entry which is preliminary data.</text>
</comment>
<feature type="region of interest" description="Disordered" evidence="1">
    <location>
        <begin position="36"/>
        <end position="96"/>
    </location>
</feature>
<dbReference type="EMBL" id="AGNL01042586">
    <property type="protein sequence ID" value="EJK50931.1"/>
    <property type="molecule type" value="Genomic_DNA"/>
</dbReference>
<accession>K0RPV4</accession>
<dbReference type="AlphaFoldDB" id="K0RPV4"/>
<feature type="non-terminal residue" evidence="2">
    <location>
        <position position="1"/>
    </location>
</feature>
<sequence length="128" mass="13391">SQGFISNVAAVNGYVRSPGAAANTLIDVAAASATQHTASATRNLKKPILHKTLGADRPVDEGSAAQATHVVDSTSGNVETTRRRDVETSRTSLRHSTSIDASVLALPALLASAQRWPQSKTADGKRLF</sequence>